<evidence type="ECO:0000256" key="4">
    <source>
        <dbReference type="ARBA" id="ARBA00011738"/>
    </source>
</evidence>
<dbReference type="PANTHER" id="PTHR13693">
    <property type="entry name" value="CLASS II AMINOTRANSFERASE/8-AMINO-7-OXONONANOATE SYNTHASE"/>
    <property type="match status" value="1"/>
</dbReference>
<name>A0A8G2CAZ0_9BACT</name>
<protein>
    <recommendedName>
        <fullName evidence="5">8-amino-7-oxononanoate synthase</fullName>
        <ecNumber evidence="5">2.3.1.47</ecNumber>
    </recommendedName>
    <alternativeName>
        <fullName evidence="9">7-keto-8-amino-pelargonic acid synthase</fullName>
    </alternativeName>
    <alternativeName>
        <fullName evidence="10">8-amino-7-ketopelargonate synthase</fullName>
    </alternativeName>
</protein>
<evidence type="ECO:0000256" key="11">
    <source>
        <dbReference type="ARBA" id="ARBA00047715"/>
    </source>
</evidence>
<evidence type="ECO:0000313" key="14">
    <source>
        <dbReference type="EMBL" id="SHJ44769.1"/>
    </source>
</evidence>
<comment type="catalytic activity">
    <reaction evidence="11">
        <text>6-carboxyhexanoyl-[ACP] + L-alanine + H(+) = (8S)-8-amino-7-oxononanoate + holo-[ACP] + CO2</text>
        <dbReference type="Rhea" id="RHEA:42288"/>
        <dbReference type="Rhea" id="RHEA-COMP:9685"/>
        <dbReference type="Rhea" id="RHEA-COMP:9955"/>
        <dbReference type="ChEBI" id="CHEBI:15378"/>
        <dbReference type="ChEBI" id="CHEBI:16526"/>
        <dbReference type="ChEBI" id="CHEBI:57972"/>
        <dbReference type="ChEBI" id="CHEBI:64479"/>
        <dbReference type="ChEBI" id="CHEBI:78846"/>
        <dbReference type="ChEBI" id="CHEBI:149468"/>
        <dbReference type="EC" id="2.3.1.47"/>
    </reaction>
</comment>
<dbReference type="InterPro" id="IPR001917">
    <property type="entry name" value="Aminotrans_II_pyridoxalP_BS"/>
</dbReference>
<dbReference type="SUPFAM" id="SSF53383">
    <property type="entry name" value="PLP-dependent transferases"/>
    <property type="match status" value="1"/>
</dbReference>
<keyword evidence="8 12" id="KW-0663">Pyridoxal phosphate</keyword>
<evidence type="ECO:0000256" key="7">
    <source>
        <dbReference type="ARBA" id="ARBA00022756"/>
    </source>
</evidence>
<evidence type="ECO:0000256" key="1">
    <source>
        <dbReference type="ARBA" id="ARBA00001933"/>
    </source>
</evidence>
<accession>A0A8G2CAZ0</accession>
<comment type="cofactor">
    <cofactor evidence="1 12">
        <name>pyridoxal 5'-phosphate</name>
        <dbReference type="ChEBI" id="CHEBI:597326"/>
    </cofactor>
</comment>
<dbReference type="InterPro" id="IPR015421">
    <property type="entry name" value="PyrdxlP-dep_Trfase_major"/>
</dbReference>
<dbReference type="GO" id="GO:0009102">
    <property type="term" value="P:biotin biosynthetic process"/>
    <property type="evidence" value="ECO:0007669"/>
    <property type="project" value="UniProtKB-KW"/>
</dbReference>
<evidence type="ECO:0000256" key="9">
    <source>
        <dbReference type="ARBA" id="ARBA00032610"/>
    </source>
</evidence>
<evidence type="ECO:0000256" key="8">
    <source>
        <dbReference type="ARBA" id="ARBA00022898"/>
    </source>
</evidence>
<dbReference type="Proteomes" id="UP000184001">
    <property type="component" value="Unassembled WGS sequence"/>
</dbReference>
<dbReference type="InterPro" id="IPR050087">
    <property type="entry name" value="AON_synthase_class-II"/>
</dbReference>
<comment type="similarity">
    <text evidence="3">Belongs to the class-II pyridoxal-phosphate-dependent aminotransferase family. BioF subfamily.</text>
</comment>
<evidence type="ECO:0000259" key="13">
    <source>
        <dbReference type="Pfam" id="PF00155"/>
    </source>
</evidence>
<comment type="caution">
    <text evidence="14">The sequence shown here is derived from an EMBL/GenBank/DDBJ whole genome shotgun (WGS) entry which is preliminary data.</text>
</comment>
<evidence type="ECO:0000256" key="5">
    <source>
        <dbReference type="ARBA" id="ARBA00013187"/>
    </source>
</evidence>
<dbReference type="EC" id="2.3.1.47" evidence="5"/>
<dbReference type="InterPro" id="IPR015422">
    <property type="entry name" value="PyrdxlP-dep_Trfase_small"/>
</dbReference>
<dbReference type="PROSITE" id="PS00599">
    <property type="entry name" value="AA_TRANSFER_CLASS_2"/>
    <property type="match status" value="1"/>
</dbReference>
<reference evidence="14 15" key="1">
    <citation type="submission" date="2016-11" db="EMBL/GenBank/DDBJ databases">
        <authorList>
            <person name="Varghese N."/>
            <person name="Submissions S."/>
        </authorList>
    </citation>
    <scope>NUCLEOTIDE SEQUENCE [LARGE SCALE GENOMIC DNA]</scope>
    <source>
        <strain evidence="14 15">DSM 17919</strain>
    </source>
</reference>
<evidence type="ECO:0000256" key="2">
    <source>
        <dbReference type="ARBA" id="ARBA00004746"/>
    </source>
</evidence>
<dbReference type="Gene3D" id="3.90.1150.10">
    <property type="entry name" value="Aspartate Aminotransferase, domain 1"/>
    <property type="match status" value="1"/>
</dbReference>
<keyword evidence="6" id="KW-0808">Transferase</keyword>
<organism evidence="14 15">
    <name type="scientific">Halodesulfovibrio aestuarii</name>
    <dbReference type="NCBI Taxonomy" id="126333"/>
    <lineage>
        <taxon>Bacteria</taxon>
        <taxon>Pseudomonadati</taxon>
        <taxon>Thermodesulfobacteriota</taxon>
        <taxon>Desulfovibrionia</taxon>
        <taxon>Desulfovibrionales</taxon>
        <taxon>Desulfovibrionaceae</taxon>
        <taxon>Halodesulfovibrio</taxon>
    </lineage>
</organism>
<evidence type="ECO:0000313" key="15">
    <source>
        <dbReference type="Proteomes" id="UP000184001"/>
    </source>
</evidence>
<sequence>MVTERLKRSIAVQKNSGLYRNPITVEKQIGSHVLVDGKKLINFASNDYLGLSQDSDWQKTVSECFASHSPSGTSSRLVTGHSQYTEDVEQQFAEYFGYDEALFLPSGYQANLAVIWGLCSPAETLFYDKRIHASMAQGLVQTGSTLKGFAHSDLAQLDRKLTAADAENPVVLTESLFSMDGDVLNTEMFKALRKKHNFFGIVDEAHSFGALGANGTGISHGCTDIAVGTFGKALGMFGAFVLMPRGFKEFFHNFSSPVIYSTAMPEAHAAAAAALLKKLPTMESEREHLAHISALLRADIQEAGFTIQGDAHIVSIEIGNETKAAELAEKMRKDGVLAFASRYPTVPTNKAVIRVSMTALHSTADVHTFVNSIRGWYDRT</sequence>
<dbReference type="GO" id="GO:0030170">
    <property type="term" value="F:pyridoxal phosphate binding"/>
    <property type="evidence" value="ECO:0007669"/>
    <property type="project" value="InterPro"/>
</dbReference>
<dbReference type="GO" id="GO:0008710">
    <property type="term" value="F:8-amino-7-oxononanoate synthase activity"/>
    <property type="evidence" value="ECO:0007669"/>
    <property type="project" value="UniProtKB-EC"/>
</dbReference>
<keyword evidence="7" id="KW-0093">Biotin biosynthesis</keyword>
<evidence type="ECO:0000256" key="6">
    <source>
        <dbReference type="ARBA" id="ARBA00022679"/>
    </source>
</evidence>
<evidence type="ECO:0000256" key="10">
    <source>
        <dbReference type="ARBA" id="ARBA00033381"/>
    </source>
</evidence>
<proteinExistence type="inferred from homology"/>
<dbReference type="EMBL" id="FQZR01000006">
    <property type="protein sequence ID" value="SHJ44769.1"/>
    <property type="molecule type" value="Genomic_DNA"/>
</dbReference>
<feature type="domain" description="Aminotransferase class I/classII large" evidence="13">
    <location>
        <begin position="39"/>
        <end position="373"/>
    </location>
</feature>
<dbReference type="Gene3D" id="3.40.640.10">
    <property type="entry name" value="Type I PLP-dependent aspartate aminotransferase-like (Major domain)"/>
    <property type="match status" value="1"/>
</dbReference>
<dbReference type="RefSeq" id="WP_019999679.1">
    <property type="nucleotide sequence ID" value="NZ_CP192219.1"/>
</dbReference>
<dbReference type="AlphaFoldDB" id="A0A8G2CAZ0"/>
<gene>
    <name evidence="14" type="ORF">SAMN05660830_02437</name>
</gene>
<comment type="subunit">
    <text evidence="4">Homodimer.</text>
</comment>
<dbReference type="InterPro" id="IPR004839">
    <property type="entry name" value="Aminotransferase_I/II_large"/>
</dbReference>
<evidence type="ECO:0000256" key="3">
    <source>
        <dbReference type="ARBA" id="ARBA00010008"/>
    </source>
</evidence>
<comment type="pathway">
    <text evidence="2">Cofactor biosynthesis; biotin biosynthesis.</text>
</comment>
<dbReference type="Pfam" id="PF00155">
    <property type="entry name" value="Aminotran_1_2"/>
    <property type="match status" value="1"/>
</dbReference>
<dbReference type="InterPro" id="IPR015424">
    <property type="entry name" value="PyrdxlP-dep_Trfase"/>
</dbReference>
<evidence type="ECO:0000256" key="12">
    <source>
        <dbReference type="RuleBase" id="RU003693"/>
    </source>
</evidence>
<dbReference type="PANTHER" id="PTHR13693:SF100">
    <property type="entry name" value="8-AMINO-7-OXONONANOATE SYNTHASE"/>
    <property type="match status" value="1"/>
</dbReference>